<feature type="region of interest" description="Disordered" evidence="1">
    <location>
        <begin position="1"/>
        <end position="78"/>
    </location>
</feature>
<accession>A0AAD9QB18</accession>
<dbReference type="EMBL" id="JARQWQ010000046">
    <property type="protein sequence ID" value="KAK2558008.1"/>
    <property type="molecule type" value="Genomic_DNA"/>
</dbReference>
<protein>
    <submittedName>
        <fullName evidence="2">Uncharacterized protein</fullName>
    </submittedName>
</protein>
<comment type="caution">
    <text evidence="2">The sequence shown here is derived from an EMBL/GenBank/DDBJ whole genome shotgun (WGS) entry which is preliminary data.</text>
</comment>
<evidence type="ECO:0000256" key="1">
    <source>
        <dbReference type="SAM" id="MobiDB-lite"/>
    </source>
</evidence>
<evidence type="ECO:0000313" key="3">
    <source>
        <dbReference type="Proteomes" id="UP001249851"/>
    </source>
</evidence>
<feature type="compositionally biased region" description="Basic and acidic residues" evidence="1">
    <location>
        <begin position="1"/>
        <end position="29"/>
    </location>
</feature>
<name>A0AAD9QB18_ACRCE</name>
<proteinExistence type="predicted"/>
<organism evidence="2 3">
    <name type="scientific">Acropora cervicornis</name>
    <name type="common">Staghorn coral</name>
    <dbReference type="NCBI Taxonomy" id="6130"/>
    <lineage>
        <taxon>Eukaryota</taxon>
        <taxon>Metazoa</taxon>
        <taxon>Cnidaria</taxon>
        <taxon>Anthozoa</taxon>
        <taxon>Hexacorallia</taxon>
        <taxon>Scleractinia</taxon>
        <taxon>Astrocoeniina</taxon>
        <taxon>Acroporidae</taxon>
        <taxon>Acropora</taxon>
    </lineage>
</organism>
<feature type="compositionally biased region" description="Basic and acidic residues" evidence="1">
    <location>
        <begin position="37"/>
        <end position="65"/>
    </location>
</feature>
<dbReference type="Proteomes" id="UP001249851">
    <property type="component" value="Unassembled WGS sequence"/>
</dbReference>
<reference evidence="2" key="1">
    <citation type="journal article" date="2023" name="G3 (Bethesda)">
        <title>Whole genome assembly and annotation of the endangered Caribbean coral Acropora cervicornis.</title>
        <authorList>
            <person name="Selwyn J.D."/>
            <person name="Vollmer S.V."/>
        </authorList>
    </citation>
    <scope>NUCLEOTIDE SEQUENCE</scope>
    <source>
        <strain evidence="2">K2</strain>
    </source>
</reference>
<feature type="non-terminal residue" evidence="2">
    <location>
        <position position="1"/>
    </location>
</feature>
<reference evidence="2" key="2">
    <citation type="journal article" date="2023" name="Science">
        <title>Genomic signatures of disease resistance in endangered staghorn corals.</title>
        <authorList>
            <person name="Vollmer S.V."/>
            <person name="Selwyn J.D."/>
            <person name="Despard B.A."/>
            <person name="Roesel C.L."/>
        </authorList>
    </citation>
    <scope>NUCLEOTIDE SEQUENCE</scope>
    <source>
        <strain evidence="2">K2</strain>
    </source>
</reference>
<dbReference type="AlphaFoldDB" id="A0AAD9QB18"/>
<gene>
    <name evidence="2" type="ORF">P5673_019576</name>
</gene>
<sequence length="78" mass="9267">MFHNRGWDPDESRNEGDQEMHDERGRDTLMRNVPVETDNKPTRDTDESRNEGDRKMHDERGRDTLMRNVPVETDNKPT</sequence>
<evidence type="ECO:0000313" key="2">
    <source>
        <dbReference type="EMBL" id="KAK2558008.1"/>
    </source>
</evidence>
<keyword evidence="3" id="KW-1185">Reference proteome</keyword>